<dbReference type="AlphaFoldDB" id="A0A0K9P285"/>
<reference evidence="2" key="1">
    <citation type="journal article" date="2016" name="Nature">
        <title>The genome of the seagrass Zostera marina reveals angiosperm adaptation to the sea.</title>
        <authorList>
            <person name="Olsen J.L."/>
            <person name="Rouze P."/>
            <person name="Verhelst B."/>
            <person name="Lin Y.-C."/>
            <person name="Bayer T."/>
            <person name="Collen J."/>
            <person name="Dattolo E."/>
            <person name="De Paoli E."/>
            <person name="Dittami S."/>
            <person name="Maumus F."/>
            <person name="Michel G."/>
            <person name="Kersting A."/>
            <person name="Lauritano C."/>
            <person name="Lohaus R."/>
            <person name="Toepel M."/>
            <person name="Tonon T."/>
            <person name="Vanneste K."/>
            <person name="Amirebrahimi M."/>
            <person name="Brakel J."/>
            <person name="Bostroem C."/>
            <person name="Chovatia M."/>
            <person name="Grimwood J."/>
            <person name="Jenkins J.W."/>
            <person name="Jueterbock A."/>
            <person name="Mraz A."/>
            <person name="Stam W.T."/>
            <person name="Tice H."/>
            <person name="Bornberg-Bauer E."/>
            <person name="Green P.J."/>
            <person name="Pearson G.A."/>
            <person name="Procaccini G."/>
            <person name="Duarte C.M."/>
            <person name="Schmutz J."/>
            <person name="Reusch T.B.H."/>
            <person name="Van de Peer Y."/>
        </authorList>
    </citation>
    <scope>NUCLEOTIDE SEQUENCE [LARGE SCALE GENOMIC DNA]</scope>
    <source>
        <strain evidence="2">cv. Finnish</strain>
    </source>
</reference>
<accession>A0A0K9P285</accession>
<organism evidence="1 2">
    <name type="scientific">Zostera marina</name>
    <name type="common">Eelgrass</name>
    <dbReference type="NCBI Taxonomy" id="29655"/>
    <lineage>
        <taxon>Eukaryota</taxon>
        <taxon>Viridiplantae</taxon>
        <taxon>Streptophyta</taxon>
        <taxon>Embryophyta</taxon>
        <taxon>Tracheophyta</taxon>
        <taxon>Spermatophyta</taxon>
        <taxon>Magnoliopsida</taxon>
        <taxon>Liliopsida</taxon>
        <taxon>Zosteraceae</taxon>
        <taxon>Zostera</taxon>
    </lineage>
</organism>
<dbReference type="Proteomes" id="UP000036987">
    <property type="component" value="Unassembled WGS sequence"/>
</dbReference>
<sequence>MTRRNPLTPKVGTYTKDDKARLVQETGLQLKQINNLIGEVSCMFFQENFSTTVTALTEPIDM</sequence>
<proteinExistence type="predicted"/>
<comment type="caution">
    <text evidence="1">The sequence shown here is derived from an EMBL/GenBank/DDBJ whole genome shotgun (WGS) entry which is preliminary data.</text>
</comment>
<evidence type="ECO:0000313" key="1">
    <source>
        <dbReference type="EMBL" id="KMZ62325.1"/>
    </source>
</evidence>
<gene>
    <name evidence="1" type="ORF">ZOSMA_473G00010</name>
</gene>
<keyword evidence="2" id="KW-1185">Reference proteome</keyword>
<dbReference type="EMBL" id="LFYR01001377">
    <property type="protein sequence ID" value="KMZ62325.1"/>
    <property type="molecule type" value="Genomic_DNA"/>
</dbReference>
<evidence type="ECO:0000313" key="2">
    <source>
        <dbReference type="Proteomes" id="UP000036987"/>
    </source>
</evidence>
<protein>
    <submittedName>
        <fullName evidence="1">Uncharacterized protein</fullName>
    </submittedName>
</protein>
<name>A0A0K9P285_ZOSMR</name>